<organism evidence="1">
    <name type="scientific">Anguilla anguilla</name>
    <name type="common">European freshwater eel</name>
    <name type="synonym">Muraena anguilla</name>
    <dbReference type="NCBI Taxonomy" id="7936"/>
    <lineage>
        <taxon>Eukaryota</taxon>
        <taxon>Metazoa</taxon>
        <taxon>Chordata</taxon>
        <taxon>Craniata</taxon>
        <taxon>Vertebrata</taxon>
        <taxon>Euteleostomi</taxon>
        <taxon>Actinopterygii</taxon>
        <taxon>Neopterygii</taxon>
        <taxon>Teleostei</taxon>
        <taxon>Anguilliformes</taxon>
        <taxon>Anguillidae</taxon>
        <taxon>Anguilla</taxon>
    </lineage>
</organism>
<accession>A0A0E9XVT3</accession>
<proteinExistence type="predicted"/>
<evidence type="ECO:0000313" key="1">
    <source>
        <dbReference type="EMBL" id="JAI06532.1"/>
    </source>
</evidence>
<name>A0A0E9XVT3_ANGAN</name>
<reference evidence="1" key="1">
    <citation type="submission" date="2014-11" db="EMBL/GenBank/DDBJ databases">
        <authorList>
            <person name="Amaro Gonzalez C."/>
        </authorList>
    </citation>
    <scope>NUCLEOTIDE SEQUENCE</scope>
</reference>
<sequence>MVMGGILPIMHSRL</sequence>
<protein>
    <submittedName>
        <fullName evidence="1">Uncharacterized protein</fullName>
    </submittedName>
</protein>
<dbReference type="EMBL" id="GBXM01002046">
    <property type="protein sequence ID" value="JAI06532.1"/>
    <property type="molecule type" value="Transcribed_RNA"/>
</dbReference>
<reference evidence="1" key="2">
    <citation type="journal article" date="2015" name="Fish Shellfish Immunol.">
        <title>Early steps in the European eel (Anguilla anguilla)-Vibrio vulnificus interaction in the gills: Role of the RtxA13 toxin.</title>
        <authorList>
            <person name="Callol A."/>
            <person name="Pajuelo D."/>
            <person name="Ebbesson L."/>
            <person name="Teles M."/>
            <person name="MacKenzie S."/>
            <person name="Amaro C."/>
        </authorList>
    </citation>
    <scope>NUCLEOTIDE SEQUENCE</scope>
</reference>